<dbReference type="SUPFAM" id="SSF48310">
    <property type="entry name" value="Aldehyde ferredoxin oxidoreductase, C-terminal domains"/>
    <property type="match status" value="1"/>
</dbReference>
<dbReference type="InterPro" id="IPR001203">
    <property type="entry name" value="OxRdtase_Ald_Fedxn_C"/>
</dbReference>
<evidence type="ECO:0000256" key="5">
    <source>
        <dbReference type="ARBA" id="ARBA00023002"/>
    </source>
</evidence>
<keyword evidence="3" id="KW-0004">4Fe-4S</keyword>
<dbReference type="PANTHER" id="PTHR30038">
    <property type="entry name" value="ALDEHYDE FERREDOXIN OXIDOREDUCTASE"/>
    <property type="match status" value="1"/>
</dbReference>
<dbReference type="Pfam" id="PF01314">
    <property type="entry name" value="AFOR_C"/>
    <property type="match status" value="1"/>
</dbReference>
<dbReference type="GO" id="GO:0046872">
    <property type="term" value="F:metal ion binding"/>
    <property type="evidence" value="ECO:0007669"/>
    <property type="project" value="UniProtKB-KW"/>
</dbReference>
<evidence type="ECO:0000256" key="3">
    <source>
        <dbReference type="ARBA" id="ARBA00022485"/>
    </source>
</evidence>
<sequence>MGKLYGYAGKILRINLTRMEWRYEELDKKLVKGYVGGRGFNARRLYDEVPPGIDPLSPDNKLMISTGPIAGTGFPLGTRVNVSAKSPLTGILGDSNAGGHFGSEMKYAGIDQIILEGKSEKPIYIYITNRSVEFRDATHFWGETISEAHRGILGEIGDHRTQIALVGPASENGVLFGGVFFNAVRPAARTGMGTVMASKHVKAIAVRGDGYVEVARPSDFERLVEEIEEKVYSHEQYWPRRIMGTTRILLAGNKIGMLPAFHFTRGEVDFAFQVSGEILALKNNLKVRGCFSCVVPCSRVFAYTKSNDAYSISEGLEYEALAGMTVRIGNKELYKGLEAVELLNDLGMDAISTSEVISWAMELYNRGMIGEAETGGLRLNWGDMDSVIELIKQIAYRKGFGEILSEGVAKAAEKLGKGRDLAFHVKGLEMIQADPRALKGYGLGFAVASRGADHLRSEPFIELSDNPEIGRKMFGEPEATLRLGTKGKGLLVSYYENICALVDSLEVCKNLAENMDILGYGDISRLLESVTGMEFSPDDVKAIGERIVNLERAYIVKEGIRRKDDTLPKRFLKEPMSVGASKGHIIELEKMLDEYYTVRGWDLKTGIPRESTLKKLGLDEVIEDLKKKNIEISF</sequence>
<dbReference type="SUPFAM" id="SSF56228">
    <property type="entry name" value="Aldehyde ferredoxin oxidoreductase, N-terminal domain"/>
    <property type="match status" value="1"/>
</dbReference>
<dbReference type="InterPro" id="IPR013984">
    <property type="entry name" value="Ald_Fedxn_OxRdtase_dom2"/>
</dbReference>
<keyword evidence="6" id="KW-0408">Iron</keyword>
<dbReference type="GO" id="GO:0009055">
    <property type="term" value="F:electron transfer activity"/>
    <property type="evidence" value="ECO:0007669"/>
    <property type="project" value="InterPro"/>
</dbReference>
<evidence type="ECO:0000256" key="1">
    <source>
        <dbReference type="ARBA" id="ARBA00001966"/>
    </source>
</evidence>
<name>A0A7J3SPE2_9CREN</name>
<evidence type="ECO:0000256" key="2">
    <source>
        <dbReference type="ARBA" id="ARBA00011032"/>
    </source>
</evidence>
<dbReference type="InterPro" id="IPR013985">
    <property type="entry name" value="Ald_Fedxn_OxRdtase_dom3"/>
</dbReference>
<evidence type="ECO:0000256" key="6">
    <source>
        <dbReference type="ARBA" id="ARBA00023004"/>
    </source>
</evidence>
<evidence type="ECO:0000259" key="9">
    <source>
        <dbReference type="SMART" id="SM00790"/>
    </source>
</evidence>
<comment type="cofactor">
    <cofactor evidence="8">
        <name>tungstopterin</name>
        <dbReference type="ChEBI" id="CHEBI:30402"/>
    </cofactor>
</comment>
<dbReference type="InterPro" id="IPR036503">
    <property type="entry name" value="Ald_Fedxn_OxRdtase_N_sf"/>
</dbReference>
<comment type="cofactor">
    <cofactor evidence="1">
        <name>[4Fe-4S] cluster</name>
        <dbReference type="ChEBI" id="CHEBI:49883"/>
    </cofactor>
</comment>
<organism evidence="10">
    <name type="scientific">Fervidicoccus fontis</name>
    <dbReference type="NCBI Taxonomy" id="683846"/>
    <lineage>
        <taxon>Archaea</taxon>
        <taxon>Thermoproteota</taxon>
        <taxon>Thermoprotei</taxon>
        <taxon>Fervidicoccales</taxon>
        <taxon>Fervidicoccaceae</taxon>
        <taxon>Fervidicoccus</taxon>
    </lineage>
</organism>
<dbReference type="InterPro" id="IPR013983">
    <property type="entry name" value="Ald_Fedxn_OxRdtase_N"/>
</dbReference>
<evidence type="ECO:0000256" key="8">
    <source>
        <dbReference type="ARBA" id="ARBA00049934"/>
    </source>
</evidence>
<evidence type="ECO:0000256" key="7">
    <source>
        <dbReference type="ARBA" id="ARBA00023014"/>
    </source>
</evidence>
<evidence type="ECO:0000313" key="10">
    <source>
        <dbReference type="EMBL" id="HGZ60729.1"/>
    </source>
</evidence>
<dbReference type="InterPro" id="IPR051919">
    <property type="entry name" value="W-dependent_AOR"/>
</dbReference>
<comment type="caution">
    <text evidence="10">The sequence shown here is derived from an EMBL/GenBank/DDBJ whole genome shotgun (WGS) entry which is preliminary data.</text>
</comment>
<reference evidence="10" key="1">
    <citation type="journal article" date="2020" name="mSystems">
        <title>Genome- and Community-Level Interaction Insights into Carbon Utilization and Element Cycling Functions of Hydrothermarchaeota in Hydrothermal Sediment.</title>
        <authorList>
            <person name="Zhou Z."/>
            <person name="Liu Y."/>
            <person name="Xu W."/>
            <person name="Pan J."/>
            <person name="Luo Z.H."/>
            <person name="Li M."/>
        </authorList>
    </citation>
    <scope>NUCLEOTIDE SEQUENCE [LARGE SCALE GENOMIC DNA]</scope>
    <source>
        <strain evidence="10">SpSt-885</strain>
    </source>
</reference>
<keyword evidence="7" id="KW-0411">Iron-sulfur</keyword>
<keyword evidence="5" id="KW-0560">Oxidoreductase</keyword>
<comment type="similarity">
    <text evidence="2">Belongs to the AOR/FOR family.</text>
</comment>
<dbReference type="Gene3D" id="1.10.569.10">
    <property type="entry name" value="Aldehyde Ferredoxin Oxidoreductase Protein, subunit A, domain 2"/>
    <property type="match status" value="1"/>
</dbReference>
<evidence type="ECO:0000256" key="4">
    <source>
        <dbReference type="ARBA" id="ARBA00022723"/>
    </source>
</evidence>
<dbReference type="AlphaFoldDB" id="A0A7J3SPE2"/>
<dbReference type="Gene3D" id="1.10.599.10">
    <property type="entry name" value="Aldehyde Ferredoxin Oxidoreductase Protein, subunit A, domain 3"/>
    <property type="match status" value="1"/>
</dbReference>
<dbReference type="InterPro" id="IPR036021">
    <property type="entry name" value="Tungsten_al_ferr_oxy-like_C"/>
</dbReference>
<proteinExistence type="inferred from homology"/>
<dbReference type="Pfam" id="PF02730">
    <property type="entry name" value="AFOR_N"/>
    <property type="match status" value="1"/>
</dbReference>
<dbReference type="SMART" id="SM00790">
    <property type="entry name" value="AFOR_N"/>
    <property type="match status" value="1"/>
</dbReference>
<dbReference type="GO" id="GO:0016625">
    <property type="term" value="F:oxidoreductase activity, acting on the aldehyde or oxo group of donors, iron-sulfur protein as acceptor"/>
    <property type="evidence" value="ECO:0007669"/>
    <property type="project" value="InterPro"/>
</dbReference>
<keyword evidence="4" id="KW-0479">Metal-binding</keyword>
<accession>A0A7J3SPE2</accession>
<protein>
    <submittedName>
        <fullName evidence="10">Aldehyde:ferredoxin oxidoreductase</fullName>
    </submittedName>
</protein>
<feature type="domain" description="Aldehyde ferredoxin oxidoreductase N-terminal" evidence="9">
    <location>
        <begin position="7"/>
        <end position="210"/>
    </location>
</feature>
<dbReference type="EMBL" id="DTLS01000172">
    <property type="protein sequence ID" value="HGZ60729.1"/>
    <property type="molecule type" value="Genomic_DNA"/>
</dbReference>
<dbReference type="PANTHER" id="PTHR30038:SF0">
    <property type="entry name" value="TUNGSTEN-CONTAINING ALDEHYDE FERREDOXIN OXIDOREDUCTASE"/>
    <property type="match status" value="1"/>
</dbReference>
<gene>
    <name evidence="10" type="ORF">ENW83_05995</name>
</gene>
<dbReference type="GO" id="GO:0051539">
    <property type="term" value="F:4 iron, 4 sulfur cluster binding"/>
    <property type="evidence" value="ECO:0007669"/>
    <property type="project" value="UniProtKB-KW"/>
</dbReference>
<dbReference type="Gene3D" id="3.60.9.10">
    <property type="entry name" value="Aldehyde ferredoxin oxidoreductase, N-terminal domain"/>
    <property type="match status" value="1"/>
</dbReference>